<evidence type="ECO:0000313" key="3">
    <source>
        <dbReference type="Proteomes" id="UP001175271"/>
    </source>
</evidence>
<feature type="signal peptide" evidence="1">
    <location>
        <begin position="1"/>
        <end position="20"/>
    </location>
</feature>
<dbReference type="EMBL" id="JAUCMV010000003">
    <property type="protein sequence ID" value="KAK0408512.1"/>
    <property type="molecule type" value="Genomic_DNA"/>
</dbReference>
<reference evidence="2" key="1">
    <citation type="submission" date="2023-06" db="EMBL/GenBank/DDBJ databases">
        <title>Genomic analysis of the entomopathogenic nematode Steinernema hermaphroditum.</title>
        <authorList>
            <person name="Schwarz E.M."/>
            <person name="Heppert J.K."/>
            <person name="Baniya A."/>
            <person name="Schwartz H.T."/>
            <person name="Tan C.-H."/>
            <person name="Antoshechkin I."/>
            <person name="Sternberg P.W."/>
            <person name="Goodrich-Blair H."/>
            <person name="Dillman A.R."/>
        </authorList>
    </citation>
    <scope>NUCLEOTIDE SEQUENCE</scope>
    <source>
        <strain evidence="2">PS9179</strain>
        <tissue evidence="2">Whole animal</tissue>
    </source>
</reference>
<evidence type="ECO:0000256" key="1">
    <source>
        <dbReference type="SAM" id="SignalP"/>
    </source>
</evidence>
<keyword evidence="3" id="KW-1185">Reference proteome</keyword>
<name>A0AA39LSZ1_9BILA</name>
<protein>
    <recommendedName>
        <fullName evidence="4">Methyltransferase domain-containing protein</fullName>
    </recommendedName>
</protein>
<evidence type="ECO:0000313" key="2">
    <source>
        <dbReference type="EMBL" id="KAK0408512.1"/>
    </source>
</evidence>
<dbReference type="Proteomes" id="UP001175271">
    <property type="component" value="Unassembled WGS sequence"/>
</dbReference>
<comment type="caution">
    <text evidence="2">The sequence shown here is derived from an EMBL/GenBank/DDBJ whole genome shotgun (WGS) entry which is preliminary data.</text>
</comment>
<sequence>MKLDLIIISAAALLTTPTEYIPVAEFECGTGRFHRIVPPCCCSVHKHSVLYDVKETLLCTNMENWKIFDYVSVHFDAIVNALHEQEQKQNKLRKMRRFSKSQKNCAWLDAPFVVCLMLQRVCLS</sequence>
<gene>
    <name evidence="2" type="ORF">QR680_004002</name>
</gene>
<evidence type="ECO:0008006" key="4">
    <source>
        <dbReference type="Google" id="ProtNLM"/>
    </source>
</evidence>
<accession>A0AA39LSZ1</accession>
<feature type="chain" id="PRO_5041229483" description="Methyltransferase domain-containing protein" evidence="1">
    <location>
        <begin position="21"/>
        <end position="124"/>
    </location>
</feature>
<organism evidence="2 3">
    <name type="scientific">Steinernema hermaphroditum</name>
    <dbReference type="NCBI Taxonomy" id="289476"/>
    <lineage>
        <taxon>Eukaryota</taxon>
        <taxon>Metazoa</taxon>
        <taxon>Ecdysozoa</taxon>
        <taxon>Nematoda</taxon>
        <taxon>Chromadorea</taxon>
        <taxon>Rhabditida</taxon>
        <taxon>Tylenchina</taxon>
        <taxon>Panagrolaimomorpha</taxon>
        <taxon>Strongyloidoidea</taxon>
        <taxon>Steinernematidae</taxon>
        <taxon>Steinernema</taxon>
    </lineage>
</organism>
<dbReference type="AlphaFoldDB" id="A0AA39LSZ1"/>
<keyword evidence="1" id="KW-0732">Signal</keyword>
<proteinExistence type="predicted"/>